<keyword evidence="7" id="KW-1185">Reference proteome</keyword>
<gene>
    <name evidence="2" type="primary">cpoB</name>
    <name evidence="6" type="ORF">OYT1_ch1075</name>
</gene>
<dbReference type="InterPro" id="IPR034706">
    <property type="entry name" value="CpoB"/>
</dbReference>
<dbReference type="InterPro" id="IPR032519">
    <property type="entry name" value="YbgF_tri"/>
</dbReference>
<comment type="subcellular location">
    <subcellularLocation>
        <location evidence="2">Periplasm</location>
    </subcellularLocation>
</comment>
<dbReference type="RefSeq" id="WP_062627638.1">
    <property type="nucleotide sequence ID" value="NZ_AP018738.1"/>
</dbReference>
<dbReference type="InterPro" id="IPR019734">
    <property type="entry name" value="TPR_rpt"/>
</dbReference>
<feature type="signal peptide" evidence="2">
    <location>
        <begin position="1"/>
        <end position="20"/>
    </location>
</feature>
<evidence type="ECO:0000313" key="7">
    <source>
        <dbReference type="Proteomes" id="UP000033070"/>
    </source>
</evidence>
<evidence type="ECO:0000256" key="3">
    <source>
        <dbReference type="PROSITE-ProRule" id="PRU00339"/>
    </source>
</evidence>
<feature type="domain" description="YbgF trimerisation" evidence="5">
    <location>
        <begin position="35"/>
        <end position="108"/>
    </location>
</feature>
<evidence type="ECO:0000256" key="1">
    <source>
        <dbReference type="ARBA" id="ARBA00022729"/>
    </source>
</evidence>
<dbReference type="EMBL" id="AP018738">
    <property type="protein sequence ID" value="BBE50635.1"/>
    <property type="molecule type" value="Genomic_DNA"/>
</dbReference>
<keyword evidence="2 6" id="KW-0132">Cell division</keyword>
<dbReference type="Proteomes" id="UP000033070">
    <property type="component" value="Chromosome"/>
</dbReference>
<reference evidence="6 7" key="1">
    <citation type="submission" date="2018-06" db="EMBL/GenBank/DDBJ databases">
        <title>OYT1 Genome Sequencing.</title>
        <authorList>
            <person name="Kato S."/>
            <person name="Itoh T."/>
            <person name="Ohkuma M."/>
        </authorList>
    </citation>
    <scope>NUCLEOTIDE SEQUENCE [LARGE SCALE GENOMIC DNA]</scope>
    <source>
        <strain evidence="6 7">OYT1</strain>
    </source>
</reference>
<keyword evidence="2" id="KW-0131">Cell cycle</keyword>
<protein>
    <recommendedName>
        <fullName evidence="2">Cell division coordinator CpoB</fullName>
    </recommendedName>
</protein>
<dbReference type="Gene3D" id="1.25.40.10">
    <property type="entry name" value="Tetratricopeptide repeat domain"/>
    <property type="match status" value="1"/>
</dbReference>
<comment type="function">
    <text evidence="2">Mediates coordination of peptidoglycan synthesis and outer membrane constriction during cell division.</text>
</comment>
<dbReference type="NCBIfam" id="TIGR02795">
    <property type="entry name" value="tol_pal_ybgF"/>
    <property type="match status" value="1"/>
</dbReference>
<dbReference type="KEGG" id="fam:OYT1_ch1075"/>
<dbReference type="InterPro" id="IPR011990">
    <property type="entry name" value="TPR-like_helical_dom_sf"/>
</dbReference>
<dbReference type="GO" id="GO:0030288">
    <property type="term" value="C:outer membrane-bounded periplasmic space"/>
    <property type="evidence" value="ECO:0007669"/>
    <property type="project" value="UniProtKB-UniRule"/>
</dbReference>
<keyword evidence="1 2" id="KW-0732">Signal</keyword>
<evidence type="ECO:0000259" key="4">
    <source>
        <dbReference type="Pfam" id="PF13525"/>
    </source>
</evidence>
<evidence type="ECO:0000259" key="5">
    <source>
        <dbReference type="Pfam" id="PF16331"/>
    </source>
</evidence>
<evidence type="ECO:0000313" key="6">
    <source>
        <dbReference type="EMBL" id="BBE50635.1"/>
    </source>
</evidence>
<dbReference type="AlphaFoldDB" id="A0A2Z6GBP6"/>
<dbReference type="SUPFAM" id="SSF90257">
    <property type="entry name" value="Myosin rod fragments"/>
    <property type="match status" value="1"/>
</dbReference>
<feature type="repeat" description="TPR" evidence="3">
    <location>
        <begin position="163"/>
        <end position="196"/>
    </location>
</feature>
<feature type="domain" description="Outer membrane lipoprotein BamD-like" evidence="4">
    <location>
        <begin position="125"/>
        <end position="247"/>
    </location>
</feature>
<keyword evidence="3" id="KW-0802">TPR repeat</keyword>
<dbReference type="Gene3D" id="1.20.5.110">
    <property type="match status" value="1"/>
</dbReference>
<dbReference type="InterPro" id="IPR039565">
    <property type="entry name" value="BamD-like"/>
</dbReference>
<feature type="chain" id="PRO_5017490714" description="Cell division coordinator CpoB" evidence="2">
    <location>
        <begin position="21"/>
        <end position="247"/>
    </location>
</feature>
<name>A0A2Z6GBP6_9PROT</name>
<accession>A0A2Z6GBP6</accession>
<dbReference type="PROSITE" id="PS50005">
    <property type="entry name" value="TPR"/>
    <property type="match status" value="1"/>
</dbReference>
<proteinExistence type="inferred from homology"/>
<organism evidence="6 7">
    <name type="scientific">Ferriphaselus amnicola</name>
    <dbReference type="NCBI Taxonomy" id="1188319"/>
    <lineage>
        <taxon>Bacteria</taxon>
        <taxon>Pseudomonadati</taxon>
        <taxon>Pseudomonadota</taxon>
        <taxon>Betaproteobacteria</taxon>
        <taxon>Nitrosomonadales</taxon>
        <taxon>Gallionellaceae</taxon>
        <taxon>Ferriphaselus</taxon>
    </lineage>
</organism>
<dbReference type="Pfam" id="PF16331">
    <property type="entry name" value="TolA_bind_tri"/>
    <property type="match status" value="1"/>
</dbReference>
<comment type="similarity">
    <text evidence="2">Belongs to the CpoB family.</text>
</comment>
<sequence length="247" mass="27838" precursor="true">MNLRALLLMGCCTFALQANAGILSDDEARKGVQALNERVQKLEDAQKEQTRSLLDLQGQIEALNIELRKMRGQNEELVHNLQDAEKRQKDFYIDLDSRLRRFEVDPAQSSSPVASATGVTDDPLQENRAFETAFSLHRAKSYQAAINAFQEFQRKYPNSVQLPNVYFLMGDSFMSLKDYPSAAMTFQTFLDVAPKQPKAPEALLLIATAQQEMKQPLLVKKTLKKLVVQYPDSEAAAKAKERLATLK</sequence>
<dbReference type="InterPro" id="IPR014162">
    <property type="entry name" value="CpoB_C"/>
</dbReference>
<keyword evidence="2" id="KW-0574">Periplasm</keyword>
<dbReference type="OrthoDB" id="8525418at2"/>
<feature type="coiled-coil region" evidence="2">
    <location>
        <begin position="25"/>
        <end position="87"/>
    </location>
</feature>
<dbReference type="SUPFAM" id="SSF48452">
    <property type="entry name" value="TPR-like"/>
    <property type="match status" value="1"/>
</dbReference>
<dbReference type="GO" id="GO:0070206">
    <property type="term" value="P:protein trimerization"/>
    <property type="evidence" value="ECO:0007669"/>
    <property type="project" value="InterPro"/>
</dbReference>
<keyword evidence="2" id="KW-0175">Coiled coil</keyword>
<dbReference type="HAMAP" id="MF_02066">
    <property type="entry name" value="CpoB"/>
    <property type="match status" value="1"/>
</dbReference>
<dbReference type="STRING" id="1188319.OYT1_02539"/>
<evidence type="ECO:0000256" key="2">
    <source>
        <dbReference type="HAMAP-Rule" id="MF_02066"/>
    </source>
</evidence>
<dbReference type="GO" id="GO:0043093">
    <property type="term" value="P:FtsZ-dependent cytokinesis"/>
    <property type="evidence" value="ECO:0007669"/>
    <property type="project" value="UniProtKB-UniRule"/>
</dbReference>
<dbReference type="Pfam" id="PF13525">
    <property type="entry name" value="YfiO"/>
    <property type="match status" value="1"/>
</dbReference>